<dbReference type="SUPFAM" id="SSF46626">
    <property type="entry name" value="Cytochrome c"/>
    <property type="match status" value="3"/>
</dbReference>
<feature type="domain" description="Cytochrome c" evidence="6">
    <location>
        <begin position="545"/>
        <end position="648"/>
    </location>
</feature>
<sequence>MDAVREGSPDGPVLMPGPMLHACVLGDVDGALLELGARLDVQAGVRWVVAGSVAAFVAERFELARDAACRLVLSAGPRDTGGSASLPVQHSGLEQEAHYVWPIPIDRFIPCEAIAREEGGSIAIWSGAPATADLLTNLAGVMGLPPDRFTLHSLADHADPQVATHAALAAVVLMAETGRAICVGGYMAVSKVREAEVSVAASLDGEGALLDWRYMARTPGLTGGEAVAQDPGPYSSSRSTSLVDDPAALIPGSAHIFARESFVDEIACDHQRDPVSFRLDHLDPVEYGGARELIDTVAQRAAWNADKQDQTQGHKQDRKTRRADSNVAHGRGFAFDKHDASSGDNPTPGYSAWIVDLDVNRLTGDVALKRVVAGRASGRRRIGRMNGIPARQIAAAASRALGLQLTARPSHDETPGAQAVSHELAPTSAASGEVATQTTAGDRLEIDVSPAAAAIANALYDATGVRFRAPPFTPERVLAALGGAAAHDASKGTIGNRLRRAKRSLWTAVAAGGLGSLIGLACTAWPLRAPIEPIARPAASTWSDATIARGRQIAEFGDCAVCHTAPGGAVNAGGLGLETPFGMVYTTNLTPDPRTGIGNWSFAAFDRAMRQGISRDGRHLYPAFPYTAFTKMSEADMTALYAYLMSQPAVENTPPATRLPFPLNQRALVAGWNALYLKQDEFKPDPTRSAIWNRGAYLVDGAGHCSACHSPRNAFGAEKGGRLYLTGGSAEGWVAPSLVANSKAPVRWTEQALYDYLKTGFSHEHGVAAGPMAPVVASLSALPEEDVRAMAHYVASLSPQPVETPLPKPAHDTATSAVTLQGLDSGRRIFEGACAVCHAATGGVGNFGVRPLLSLNTSVSEGTPDNLLNVIQNGIDAPATDALGYMPGFKDSFDDRQIADLVSYIRATFAPNEAPWKDLAQASARIRKNVH</sequence>
<protein>
    <submittedName>
        <fullName evidence="7">Nicotinate dehydrogenase subunit B</fullName>
        <ecNumber evidence="7">1.17.2.1</ecNumber>
    </submittedName>
</protein>
<accession>A0ABW8ML12</accession>
<keyword evidence="3 4" id="KW-0408">Iron</keyword>
<feature type="domain" description="Cytochrome c" evidence="6">
    <location>
        <begin position="821"/>
        <end position="909"/>
    </location>
</feature>
<evidence type="ECO:0000313" key="7">
    <source>
        <dbReference type="EMBL" id="MFK4443141.1"/>
    </source>
</evidence>
<dbReference type="Gene3D" id="3.30.365.10">
    <property type="entry name" value="Aldehyde oxidase/xanthine dehydrogenase, molybdopterin binding domain"/>
    <property type="match status" value="1"/>
</dbReference>
<dbReference type="EC" id="1.17.2.1" evidence="7"/>
<name>A0ABW8ML12_9BURK</name>
<evidence type="ECO:0000256" key="3">
    <source>
        <dbReference type="ARBA" id="ARBA00023004"/>
    </source>
</evidence>
<dbReference type="Proteomes" id="UP001620514">
    <property type="component" value="Unassembled WGS sequence"/>
</dbReference>
<proteinExistence type="predicted"/>
<keyword evidence="2 4" id="KW-0479">Metal-binding</keyword>
<evidence type="ECO:0000313" key="8">
    <source>
        <dbReference type="Proteomes" id="UP001620514"/>
    </source>
</evidence>
<dbReference type="PANTHER" id="PTHR35008:SF8">
    <property type="entry name" value="ALCOHOL DEHYDROGENASE CYTOCHROME C SUBUNIT"/>
    <property type="match status" value="1"/>
</dbReference>
<dbReference type="RefSeq" id="WP_404607674.1">
    <property type="nucleotide sequence ID" value="NZ_JBIYDN010000008.1"/>
</dbReference>
<dbReference type="SUPFAM" id="SSF56003">
    <property type="entry name" value="Molybdenum cofactor-binding domain"/>
    <property type="match status" value="1"/>
</dbReference>
<reference evidence="7 8" key="2">
    <citation type="submission" date="2024-11" db="EMBL/GenBank/DDBJ databases">
        <title>Using genomics to understand microbial adaptation to soil warming.</title>
        <authorList>
            <person name="Deangelis K.M. PhD."/>
        </authorList>
    </citation>
    <scope>NUCLEOTIDE SEQUENCE [LARGE SCALE GENOMIC DNA]</scope>
    <source>
        <strain evidence="7 8">GAS97</strain>
    </source>
</reference>
<reference evidence="7 8" key="1">
    <citation type="submission" date="2024-10" db="EMBL/GenBank/DDBJ databases">
        <authorList>
            <person name="Deangelis K."/>
            <person name="Huntemann M."/>
            <person name="Clum A."/>
            <person name="Wang J."/>
            <person name="Palaniappan K."/>
            <person name="Ritter S."/>
            <person name="Chen I.-M."/>
            <person name="Stamatis D."/>
            <person name="Reddy T."/>
            <person name="O'Malley R."/>
            <person name="Daum C."/>
            <person name="Ng V."/>
            <person name="Ivanova N."/>
            <person name="Kyrpides N."/>
            <person name="Woyke T."/>
        </authorList>
    </citation>
    <scope>NUCLEOTIDE SEQUENCE [LARGE SCALE GENOMIC DNA]</scope>
    <source>
        <strain evidence="7 8">GAS97</strain>
    </source>
</reference>
<dbReference type="InterPro" id="IPR051459">
    <property type="entry name" value="Cytochrome_c-type_DH"/>
</dbReference>
<feature type="domain" description="Cytochrome c" evidence="6">
    <location>
        <begin position="690"/>
        <end position="798"/>
    </location>
</feature>
<evidence type="ECO:0000259" key="6">
    <source>
        <dbReference type="PROSITE" id="PS51007"/>
    </source>
</evidence>
<evidence type="ECO:0000256" key="5">
    <source>
        <dbReference type="SAM" id="MobiDB-lite"/>
    </source>
</evidence>
<dbReference type="InterPro" id="IPR036909">
    <property type="entry name" value="Cyt_c-like_dom_sf"/>
</dbReference>
<dbReference type="InterPro" id="IPR009056">
    <property type="entry name" value="Cyt_c-like_dom"/>
</dbReference>
<keyword evidence="1 4" id="KW-0349">Heme</keyword>
<evidence type="ECO:0000256" key="2">
    <source>
        <dbReference type="ARBA" id="ARBA00022723"/>
    </source>
</evidence>
<feature type="compositionally biased region" description="Basic and acidic residues" evidence="5">
    <location>
        <begin position="306"/>
        <end position="315"/>
    </location>
</feature>
<dbReference type="PANTHER" id="PTHR35008">
    <property type="entry name" value="BLL4482 PROTEIN-RELATED"/>
    <property type="match status" value="1"/>
</dbReference>
<feature type="region of interest" description="Disordered" evidence="5">
    <location>
        <begin position="408"/>
        <end position="436"/>
    </location>
</feature>
<keyword evidence="7" id="KW-0560">Oxidoreductase</keyword>
<dbReference type="Pfam" id="PF00034">
    <property type="entry name" value="Cytochrom_C"/>
    <property type="match status" value="1"/>
</dbReference>
<evidence type="ECO:0000256" key="1">
    <source>
        <dbReference type="ARBA" id="ARBA00022617"/>
    </source>
</evidence>
<dbReference type="Gene3D" id="1.10.760.10">
    <property type="entry name" value="Cytochrome c-like domain"/>
    <property type="match status" value="3"/>
</dbReference>
<comment type="caution">
    <text evidence="7">The sequence shown here is derived from an EMBL/GenBank/DDBJ whole genome shotgun (WGS) entry which is preliminary data.</text>
</comment>
<dbReference type="Pfam" id="PF13442">
    <property type="entry name" value="Cytochrome_CBB3"/>
    <property type="match status" value="1"/>
</dbReference>
<dbReference type="GO" id="GO:0016491">
    <property type="term" value="F:oxidoreductase activity"/>
    <property type="evidence" value="ECO:0007669"/>
    <property type="project" value="UniProtKB-KW"/>
</dbReference>
<keyword evidence="8" id="KW-1185">Reference proteome</keyword>
<organism evidence="7 8">
    <name type="scientific">Caballeronia udeis</name>
    <dbReference type="NCBI Taxonomy" id="1232866"/>
    <lineage>
        <taxon>Bacteria</taxon>
        <taxon>Pseudomonadati</taxon>
        <taxon>Pseudomonadota</taxon>
        <taxon>Betaproteobacteria</taxon>
        <taxon>Burkholderiales</taxon>
        <taxon>Burkholderiaceae</taxon>
        <taxon>Caballeronia</taxon>
    </lineage>
</organism>
<dbReference type="PROSITE" id="PS51007">
    <property type="entry name" value="CYTC"/>
    <property type="match status" value="3"/>
</dbReference>
<dbReference type="EMBL" id="JBIYDN010000008">
    <property type="protein sequence ID" value="MFK4443141.1"/>
    <property type="molecule type" value="Genomic_DNA"/>
</dbReference>
<evidence type="ECO:0000256" key="4">
    <source>
        <dbReference type="PROSITE-ProRule" id="PRU00433"/>
    </source>
</evidence>
<feature type="region of interest" description="Disordered" evidence="5">
    <location>
        <begin position="304"/>
        <end position="328"/>
    </location>
</feature>
<dbReference type="InterPro" id="IPR037165">
    <property type="entry name" value="AldOxase/xan_DH_Mopterin-bd_sf"/>
</dbReference>
<gene>
    <name evidence="7" type="ORF">ABH943_003163</name>
</gene>